<protein>
    <submittedName>
        <fullName evidence="2">General secretion pathway protein I</fullName>
    </submittedName>
</protein>
<evidence type="ECO:0000313" key="3">
    <source>
        <dbReference type="Proteomes" id="UP000519004"/>
    </source>
</evidence>
<evidence type="ECO:0000256" key="1">
    <source>
        <dbReference type="SAM" id="Phobius"/>
    </source>
</evidence>
<evidence type="ECO:0000313" key="2">
    <source>
        <dbReference type="EMBL" id="MBB5014510.1"/>
    </source>
</evidence>
<sequence length="143" mass="15421">MRRARGYTLIEVVAAFALLAMGLGLLLGILGGGVGQARWSAEASEAAQHAQTLLDTVGVGAPIEPGSLEGESGDGRFRWTLAVEEYEHEYGDEEQGVAPAGEPARGVQVLKLYKVELAMRWGAEGPRERAVFRTLRLRQVAME</sequence>
<comment type="caution">
    <text evidence="2">The sequence shown here is derived from an EMBL/GenBank/DDBJ whole genome shotgun (WGS) entry which is preliminary data.</text>
</comment>
<keyword evidence="3" id="KW-1185">Reference proteome</keyword>
<name>A0A7W7XYB5_9GAMM</name>
<feature type="transmembrane region" description="Helical" evidence="1">
    <location>
        <begin position="12"/>
        <end position="34"/>
    </location>
</feature>
<proteinExistence type="predicted"/>
<dbReference type="AlphaFoldDB" id="A0A7W7XYB5"/>
<gene>
    <name evidence="2" type="ORF">HNQ58_000384</name>
</gene>
<keyword evidence="1" id="KW-0812">Transmembrane</keyword>
<dbReference type="Proteomes" id="UP000519004">
    <property type="component" value="Unassembled WGS sequence"/>
</dbReference>
<dbReference type="EMBL" id="JACHHX010000002">
    <property type="protein sequence ID" value="MBB5014510.1"/>
    <property type="molecule type" value="Genomic_DNA"/>
</dbReference>
<dbReference type="Pfam" id="PF07963">
    <property type="entry name" value="N_methyl"/>
    <property type="match status" value="1"/>
</dbReference>
<organism evidence="2 3">
    <name type="scientific">Rehaibacterium terrae</name>
    <dbReference type="NCBI Taxonomy" id="1341696"/>
    <lineage>
        <taxon>Bacteria</taxon>
        <taxon>Pseudomonadati</taxon>
        <taxon>Pseudomonadota</taxon>
        <taxon>Gammaproteobacteria</taxon>
        <taxon>Lysobacterales</taxon>
        <taxon>Lysobacteraceae</taxon>
        <taxon>Rehaibacterium</taxon>
    </lineage>
</organism>
<keyword evidence="1" id="KW-1133">Transmembrane helix</keyword>
<dbReference type="RefSeq" id="WP_183947090.1">
    <property type="nucleotide sequence ID" value="NZ_JACHHX010000002.1"/>
</dbReference>
<accession>A0A7W7XYB5</accession>
<reference evidence="2 3" key="1">
    <citation type="submission" date="2020-08" db="EMBL/GenBank/DDBJ databases">
        <title>Genomic Encyclopedia of Type Strains, Phase IV (KMG-IV): sequencing the most valuable type-strain genomes for metagenomic binning, comparative biology and taxonomic classification.</title>
        <authorList>
            <person name="Goeker M."/>
        </authorList>
    </citation>
    <scope>NUCLEOTIDE SEQUENCE [LARGE SCALE GENOMIC DNA]</scope>
    <source>
        <strain evidence="2 3">DSM 25897</strain>
    </source>
</reference>
<keyword evidence="1" id="KW-0472">Membrane</keyword>
<dbReference type="InterPro" id="IPR012902">
    <property type="entry name" value="N_methyl_site"/>
</dbReference>